<dbReference type="Proteomes" id="UP001148838">
    <property type="component" value="Unassembled WGS sequence"/>
</dbReference>
<gene>
    <name evidence="1" type="ORF">ANN_26915</name>
</gene>
<sequence length="220" mass="26634">MTSDRRYANTPEIHIESYVFEKVESFTYLESIVHMNNDITQEIKHCITVVNKCYFGLLQHMKSHVLLRSIKVLICKTLIRPILTYASETWTISKTNEYDLFCFERKILNRIYGPVFENGIWRKRYNQELYTLFKNPDISKYIKISRLRWAGHLMRMKDEEIPRKIITLQMGGQRGRVRLRMRWIDGVNGDAVSLRMRNWRMIVLDWDRWRRVLEEAQIQR</sequence>
<accession>A0ABQ8RWP1</accession>
<comment type="caution">
    <text evidence="1">The sequence shown here is derived from an EMBL/GenBank/DDBJ whole genome shotgun (WGS) entry which is preliminary data.</text>
</comment>
<evidence type="ECO:0000313" key="2">
    <source>
        <dbReference type="Proteomes" id="UP001148838"/>
    </source>
</evidence>
<evidence type="ECO:0008006" key="3">
    <source>
        <dbReference type="Google" id="ProtNLM"/>
    </source>
</evidence>
<organism evidence="1 2">
    <name type="scientific">Periplaneta americana</name>
    <name type="common">American cockroach</name>
    <name type="synonym">Blatta americana</name>
    <dbReference type="NCBI Taxonomy" id="6978"/>
    <lineage>
        <taxon>Eukaryota</taxon>
        <taxon>Metazoa</taxon>
        <taxon>Ecdysozoa</taxon>
        <taxon>Arthropoda</taxon>
        <taxon>Hexapoda</taxon>
        <taxon>Insecta</taxon>
        <taxon>Pterygota</taxon>
        <taxon>Neoptera</taxon>
        <taxon>Polyneoptera</taxon>
        <taxon>Dictyoptera</taxon>
        <taxon>Blattodea</taxon>
        <taxon>Blattoidea</taxon>
        <taxon>Blattidae</taxon>
        <taxon>Blattinae</taxon>
        <taxon>Periplaneta</taxon>
    </lineage>
</organism>
<keyword evidence="2" id="KW-1185">Reference proteome</keyword>
<name>A0ABQ8RWP1_PERAM</name>
<evidence type="ECO:0000313" key="1">
    <source>
        <dbReference type="EMBL" id="KAJ4426106.1"/>
    </source>
</evidence>
<dbReference type="PANTHER" id="PTHR47027:SF29">
    <property type="entry name" value="C2H2-TYPE DOMAIN-CONTAINING PROTEIN"/>
    <property type="match status" value="1"/>
</dbReference>
<protein>
    <recommendedName>
        <fullName evidence="3">Endonuclease-reverse transcriptase</fullName>
    </recommendedName>
</protein>
<dbReference type="PANTHER" id="PTHR47027">
    <property type="entry name" value="REVERSE TRANSCRIPTASE DOMAIN-CONTAINING PROTEIN"/>
    <property type="match status" value="1"/>
</dbReference>
<dbReference type="EMBL" id="JAJSOF020000040">
    <property type="protein sequence ID" value="KAJ4426106.1"/>
    <property type="molecule type" value="Genomic_DNA"/>
</dbReference>
<proteinExistence type="predicted"/>
<reference evidence="1 2" key="1">
    <citation type="journal article" date="2022" name="Allergy">
        <title>Genome assembly and annotation of Periplaneta americana reveal a comprehensive cockroach allergen profile.</title>
        <authorList>
            <person name="Wang L."/>
            <person name="Xiong Q."/>
            <person name="Saelim N."/>
            <person name="Wang L."/>
            <person name="Nong W."/>
            <person name="Wan A.T."/>
            <person name="Shi M."/>
            <person name="Liu X."/>
            <person name="Cao Q."/>
            <person name="Hui J.H.L."/>
            <person name="Sookrung N."/>
            <person name="Leung T.F."/>
            <person name="Tungtrongchitr A."/>
            <person name="Tsui S.K.W."/>
        </authorList>
    </citation>
    <scope>NUCLEOTIDE SEQUENCE [LARGE SCALE GENOMIC DNA]</scope>
    <source>
        <strain evidence="1">PWHHKU_190912</strain>
    </source>
</reference>